<reference evidence="2" key="1">
    <citation type="submission" date="2022-07" db="EMBL/GenBank/DDBJ databases">
        <title>Phylogenomic reconstructions and comparative analyses of Kickxellomycotina fungi.</title>
        <authorList>
            <person name="Reynolds N.K."/>
            <person name="Stajich J.E."/>
            <person name="Barry K."/>
            <person name="Grigoriev I.V."/>
            <person name="Crous P."/>
            <person name="Smith M.E."/>
        </authorList>
    </citation>
    <scope>NUCLEOTIDE SEQUENCE</scope>
    <source>
        <strain evidence="2">BCRC 34489</strain>
    </source>
</reference>
<sequence>MPEGAIYEHLHENKVTGVPQVYASGIIVRNLFGYRLEFIILEYCGYDLNRYMTGECQRQHDRTFRRTITSVITKTFACLLHAKHVGVLHRDISAGNITVCDGKIFVIDWGYAKLIATNTGDTSHMDALAERWGFSKKTVQATENERDANIGTRVYMGIRIHSQCPQRDIMDDLESLFYVVLHTLACRENKKLVEFLGCNRQPNDVAARLKVGSMSSPDFYLKSAGIERCPGGIKAVLDRLHERLFFVDGKCIGLNLVYDDEEMDSRRELDDKFVTNIIGDVAFKEIFGCMPDLSVPQPSTATPLPMDDKVITDTLTATLVLSKSTSISRKQTADDDAGSASPKRRRY</sequence>
<dbReference type="InterPro" id="IPR050235">
    <property type="entry name" value="CK1_Ser-Thr_kinase"/>
</dbReference>
<dbReference type="PANTHER" id="PTHR11909">
    <property type="entry name" value="CASEIN KINASE-RELATED"/>
    <property type="match status" value="1"/>
</dbReference>
<evidence type="ECO:0000313" key="2">
    <source>
        <dbReference type="EMBL" id="KAJ2778934.1"/>
    </source>
</evidence>
<keyword evidence="3" id="KW-1185">Reference proteome</keyword>
<feature type="domain" description="Protein kinase" evidence="1">
    <location>
        <begin position="1"/>
        <end position="246"/>
    </location>
</feature>
<accession>A0A9W8H4M5</accession>
<dbReference type="InterPro" id="IPR000719">
    <property type="entry name" value="Prot_kinase_dom"/>
</dbReference>
<gene>
    <name evidence="2" type="ORF">GGI15_004036</name>
</gene>
<organism evidence="2 3">
    <name type="scientific">Coemansia interrupta</name>
    <dbReference type="NCBI Taxonomy" id="1126814"/>
    <lineage>
        <taxon>Eukaryota</taxon>
        <taxon>Fungi</taxon>
        <taxon>Fungi incertae sedis</taxon>
        <taxon>Zoopagomycota</taxon>
        <taxon>Kickxellomycotina</taxon>
        <taxon>Kickxellomycetes</taxon>
        <taxon>Kickxellales</taxon>
        <taxon>Kickxellaceae</taxon>
        <taxon>Coemansia</taxon>
    </lineage>
</organism>
<dbReference type="PROSITE" id="PS50011">
    <property type="entry name" value="PROTEIN_KINASE_DOM"/>
    <property type="match status" value="1"/>
</dbReference>
<dbReference type="OrthoDB" id="5592585at2759"/>
<dbReference type="EMBL" id="JANBUM010000324">
    <property type="protein sequence ID" value="KAJ2778934.1"/>
    <property type="molecule type" value="Genomic_DNA"/>
</dbReference>
<dbReference type="GO" id="GO:0005524">
    <property type="term" value="F:ATP binding"/>
    <property type="evidence" value="ECO:0007669"/>
    <property type="project" value="InterPro"/>
</dbReference>
<evidence type="ECO:0000259" key="1">
    <source>
        <dbReference type="PROSITE" id="PS50011"/>
    </source>
</evidence>
<evidence type="ECO:0000313" key="3">
    <source>
        <dbReference type="Proteomes" id="UP001140172"/>
    </source>
</evidence>
<name>A0A9W8H4M5_9FUNG</name>
<dbReference type="SUPFAM" id="SSF56112">
    <property type="entry name" value="Protein kinase-like (PK-like)"/>
    <property type="match status" value="1"/>
</dbReference>
<dbReference type="Gene3D" id="1.10.510.10">
    <property type="entry name" value="Transferase(Phosphotransferase) domain 1"/>
    <property type="match status" value="1"/>
</dbReference>
<dbReference type="AlphaFoldDB" id="A0A9W8H4M5"/>
<dbReference type="InterPro" id="IPR040976">
    <property type="entry name" value="Pkinase_fungal"/>
</dbReference>
<dbReference type="Proteomes" id="UP001140172">
    <property type="component" value="Unassembled WGS sequence"/>
</dbReference>
<dbReference type="Pfam" id="PF17667">
    <property type="entry name" value="Pkinase_fungal"/>
    <property type="match status" value="1"/>
</dbReference>
<proteinExistence type="predicted"/>
<protein>
    <recommendedName>
        <fullName evidence="1">Protein kinase domain-containing protein</fullName>
    </recommendedName>
</protein>
<comment type="caution">
    <text evidence="2">The sequence shown here is derived from an EMBL/GenBank/DDBJ whole genome shotgun (WGS) entry which is preliminary data.</text>
</comment>
<dbReference type="GO" id="GO:0004672">
    <property type="term" value="F:protein kinase activity"/>
    <property type="evidence" value="ECO:0007669"/>
    <property type="project" value="InterPro"/>
</dbReference>
<dbReference type="InterPro" id="IPR011009">
    <property type="entry name" value="Kinase-like_dom_sf"/>
</dbReference>